<protein>
    <submittedName>
        <fullName evidence="1">Uncharacterized protein</fullName>
    </submittedName>
</protein>
<proteinExistence type="predicted"/>
<dbReference type="AlphaFoldDB" id="A0A7I8K1L6"/>
<name>A0A7I8K1L6_SPIIN</name>
<accession>A0A7I8K1L6</accession>
<dbReference type="EMBL" id="LR746265">
    <property type="protein sequence ID" value="CAA7390789.1"/>
    <property type="molecule type" value="Genomic_DNA"/>
</dbReference>
<gene>
    <name evidence="1" type="ORF">SI8410_02002217</name>
</gene>
<keyword evidence="2" id="KW-1185">Reference proteome</keyword>
<dbReference type="Proteomes" id="UP000663760">
    <property type="component" value="Chromosome 2"/>
</dbReference>
<organism evidence="1 2">
    <name type="scientific">Spirodela intermedia</name>
    <name type="common">Intermediate duckweed</name>
    <dbReference type="NCBI Taxonomy" id="51605"/>
    <lineage>
        <taxon>Eukaryota</taxon>
        <taxon>Viridiplantae</taxon>
        <taxon>Streptophyta</taxon>
        <taxon>Embryophyta</taxon>
        <taxon>Tracheophyta</taxon>
        <taxon>Spermatophyta</taxon>
        <taxon>Magnoliopsida</taxon>
        <taxon>Liliopsida</taxon>
        <taxon>Araceae</taxon>
        <taxon>Lemnoideae</taxon>
        <taxon>Spirodela</taxon>
    </lineage>
</organism>
<evidence type="ECO:0000313" key="1">
    <source>
        <dbReference type="EMBL" id="CAA7390789.1"/>
    </source>
</evidence>
<evidence type="ECO:0000313" key="2">
    <source>
        <dbReference type="Proteomes" id="UP000663760"/>
    </source>
</evidence>
<sequence length="27" mass="3251">MEGQPHLHWCHILSLEHPHPPKREGRQ</sequence>
<reference evidence="1" key="1">
    <citation type="submission" date="2020-02" db="EMBL/GenBank/DDBJ databases">
        <authorList>
            <person name="Scholz U."/>
            <person name="Mascher M."/>
            <person name="Fiebig A."/>
        </authorList>
    </citation>
    <scope>NUCLEOTIDE SEQUENCE</scope>
</reference>